<evidence type="ECO:0000256" key="5">
    <source>
        <dbReference type="SAM" id="Phobius"/>
    </source>
</evidence>
<keyword evidence="4 5" id="KW-0472">Membrane</keyword>
<dbReference type="Pfam" id="PF04172">
    <property type="entry name" value="LrgB"/>
    <property type="match status" value="1"/>
</dbReference>
<dbReference type="Proteomes" id="UP000030136">
    <property type="component" value="Unassembled WGS sequence"/>
</dbReference>
<accession>A0A0A2FLQ4</accession>
<gene>
    <name evidence="7" type="primary">yohK</name>
    <name evidence="6" type="ORF">HQ38_04525</name>
    <name evidence="7" type="ORF">NCTC12858_01134</name>
</gene>
<dbReference type="KEGG" id="pcre:NCTC12858_01134"/>
<feature type="transmembrane region" description="Helical" evidence="5">
    <location>
        <begin position="65"/>
        <end position="82"/>
    </location>
</feature>
<evidence type="ECO:0000256" key="2">
    <source>
        <dbReference type="ARBA" id="ARBA00022692"/>
    </source>
</evidence>
<protein>
    <submittedName>
        <fullName evidence="6 7">Membrane protein</fullName>
    </submittedName>
</protein>
<evidence type="ECO:0000256" key="3">
    <source>
        <dbReference type="ARBA" id="ARBA00022989"/>
    </source>
</evidence>
<dbReference type="STRING" id="393921.HQ45_02270"/>
<evidence type="ECO:0000313" key="9">
    <source>
        <dbReference type="Proteomes" id="UP000249300"/>
    </source>
</evidence>
<proteinExistence type="predicted"/>
<reference evidence="6 8" key="1">
    <citation type="submission" date="2014-08" db="EMBL/GenBank/DDBJ databases">
        <title>Porphyromonas crevioricanis strain:COT-253_OH1447 Genome sequencing.</title>
        <authorList>
            <person name="Wallis C."/>
            <person name="Deusch O."/>
            <person name="O'Flynn C."/>
            <person name="Davis I."/>
            <person name="Jospin G."/>
            <person name="Darling A.E."/>
            <person name="Coil D.A."/>
            <person name="Alexiev A."/>
            <person name="Horsfall A."/>
            <person name="Kirkwood N."/>
            <person name="Harris S."/>
            <person name="Eisen J.A."/>
        </authorList>
    </citation>
    <scope>NUCLEOTIDE SEQUENCE [LARGE SCALE GENOMIC DNA]</scope>
    <source>
        <strain evidence="8">COT-253 OH1447</strain>
        <strain evidence="6">COT-253_OH1447</strain>
    </source>
</reference>
<reference evidence="7 9" key="2">
    <citation type="submission" date="2018-06" db="EMBL/GenBank/DDBJ databases">
        <authorList>
            <consortium name="Pathogen Informatics"/>
            <person name="Doyle S."/>
        </authorList>
    </citation>
    <scope>NUCLEOTIDE SEQUENCE [LARGE SCALE GENOMIC DNA]</scope>
    <source>
        <strain evidence="7 9">NCTC12858</strain>
    </source>
</reference>
<feature type="transmembrane region" description="Helical" evidence="5">
    <location>
        <begin position="182"/>
        <end position="203"/>
    </location>
</feature>
<dbReference type="PANTHER" id="PTHR30249">
    <property type="entry name" value="PUTATIVE SEROTONIN TRANSPORTER"/>
    <property type="match status" value="1"/>
</dbReference>
<dbReference type="EMBL" id="LS483447">
    <property type="protein sequence ID" value="SQH73286.1"/>
    <property type="molecule type" value="Genomic_DNA"/>
</dbReference>
<sequence>MLQTILSNPLYCLPLTIGIYLSSKKIYAKWHIGLLHPLAVTIASIIGLLLVSGVDYQSYQKGSQMISFLLGPSVVALGYVLYEQSSHLKGRVLSILSSVFMGAVAGLISVVSLAYLFGANDVIAASMQPRSVTTPIAIALSEQSGGIPALTAVVVVVAGIVGGLVGPPLFRLSGIESSIAKGLALGASAHGVGTSVAIQLGAIEGALSGLAIGIMGVFTSILIPLVNLVIDLFR</sequence>
<dbReference type="InterPro" id="IPR007300">
    <property type="entry name" value="CidB/LrgB"/>
</dbReference>
<evidence type="ECO:0000313" key="8">
    <source>
        <dbReference type="Proteomes" id="UP000030136"/>
    </source>
</evidence>
<feature type="transmembrane region" description="Helical" evidence="5">
    <location>
        <begin position="209"/>
        <end position="230"/>
    </location>
</feature>
<organism evidence="6 8">
    <name type="scientific">Porphyromonas crevioricanis</name>
    <dbReference type="NCBI Taxonomy" id="393921"/>
    <lineage>
        <taxon>Bacteria</taxon>
        <taxon>Pseudomonadati</taxon>
        <taxon>Bacteroidota</taxon>
        <taxon>Bacteroidia</taxon>
        <taxon>Bacteroidales</taxon>
        <taxon>Porphyromonadaceae</taxon>
        <taxon>Porphyromonas</taxon>
    </lineage>
</organism>
<feature type="transmembrane region" description="Helical" evidence="5">
    <location>
        <begin position="34"/>
        <end position="53"/>
    </location>
</feature>
<comment type="subcellular location">
    <subcellularLocation>
        <location evidence="1">Membrane</location>
        <topology evidence="1">Multi-pass membrane protein</topology>
    </subcellularLocation>
</comment>
<evidence type="ECO:0000313" key="7">
    <source>
        <dbReference type="EMBL" id="SQH73286.1"/>
    </source>
</evidence>
<dbReference type="OrthoDB" id="9811701at2"/>
<evidence type="ECO:0000313" key="6">
    <source>
        <dbReference type="EMBL" id="KGN95056.1"/>
    </source>
</evidence>
<dbReference type="Proteomes" id="UP000249300">
    <property type="component" value="Chromosome 1"/>
</dbReference>
<dbReference type="eggNOG" id="COG1346">
    <property type="taxonomic scope" value="Bacteria"/>
</dbReference>
<feature type="transmembrane region" description="Helical" evidence="5">
    <location>
        <begin position="149"/>
        <end position="170"/>
    </location>
</feature>
<dbReference type="AlphaFoldDB" id="A0A0A2FLQ4"/>
<feature type="transmembrane region" description="Helical" evidence="5">
    <location>
        <begin position="94"/>
        <end position="117"/>
    </location>
</feature>
<dbReference type="RefSeq" id="WP_023938835.1">
    <property type="nucleotide sequence ID" value="NZ_FUXH01000001.1"/>
</dbReference>
<name>A0A0A2FLQ4_9PORP</name>
<keyword evidence="3 5" id="KW-1133">Transmembrane helix</keyword>
<evidence type="ECO:0000256" key="1">
    <source>
        <dbReference type="ARBA" id="ARBA00004141"/>
    </source>
</evidence>
<evidence type="ECO:0000256" key="4">
    <source>
        <dbReference type="ARBA" id="ARBA00023136"/>
    </source>
</evidence>
<keyword evidence="9" id="KW-1185">Reference proteome</keyword>
<dbReference type="EMBL" id="JQJC01000012">
    <property type="protein sequence ID" value="KGN95056.1"/>
    <property type="molecule type" value="Genomic_DNA"/>
</dbReference>
<keyword evidence="2 5" id="KW-0812">Transmembrane</keyword>
<dbReference type="GO" id="GO:0016020">
    <property type="term" value="C:membrane"/>
    <property type="evidence" value="ECO:0007669"/>
    <property type="project" value="UniProtKB-SubCell"/>
</dbReference>
<dbReference type="PANTHER" id="PTHR30249:SF0">
    <property type="entry name" value="PLASTIDAL GLYCOLATE_GLYCERATE TRANSLOCATOR 1, CHLOROPLASTIC"/>
    <property type="match status" value="1"/>
</dbReference>